<dbReference type="GO" id="GO:0046961">
    <property type="term" value="F:proton-transporting ATPase activity, rotational mechanism"/>
    <property type="evidence" value="ECO:0007669"/>
    <property type="project" value="InterPro"/>
</dbReference>
<name>A0A1H6F670_9GAMM</name>
<evidence type="ECO:0000313" key="4">
    <source>
        <dbReference type="EMBL" id="SEH05668.1"/>
    </source>
</evidence>
<evidence type="ECO:0000313" key="5">
    <source>
        <dbReference type="Proteomes" id="UP000236724"/>
    </source>
</evidence>
<dbReference type="RefSeq" id="WP_103919563.1">
    <property type="nucleotide sequence ID" value="NZ_FMSV02000369.1"/>
</dbReference>
<organism evidence="4 5">
    <name type="scientific">Candidatus Venteria ishoeyi</name>
    <dbReference type="NCBI Taxonomy" id="1899563"/>
    <lineage>
        <taxon>Bacteria</taxon>
        <taxon>Pseudomonadati</taxon>
        <taxon>Pseudomonadota</taxon>
        <taxon>Gammaproteobacteria</taxon>
        <taxon>Thiotrichales</taxon>
        <taxon>Thiotrichaceae</taxon>
        <taxon>Venteria</taxon>
    </lineage>
</organism>
<dbReference type="PANTHER" id="PTHR11671">
    <property type="entry name" value="V-TYPE ATP SYNTHASE SUBUNIT D"/>
    <property type="match status" value="1"/>
</dbReference>
<dbReference type="OrthoDB" id="5637912at2"/>
<evidence type="ECO:0000256" key="1">
    <source>
        <dbReference type="ARBA" id="ARBA00005850"/>
    </source>
</evidence>
<dbReference type="EMBL" id="FMSV02000369">
    <property type="protein sequence ID" value="SEH05668.1"/>
    <property type="molecule type" value="Genomic_DNA"/>
</dbReference>
<keyword evidence="5" id="KW-1185">Reference proteome</keyword>
<gene>
    <name evidence="4" type="ORF">MBHS_01523</name>
</gene>
<sequence length="196" mass="22590">MARLALNKSSLSHQSKQLDRYREYLPALDLKRRQLMMELNKARRALAELEKKLADFTPRVAETLPMLANEHVEVKGIAQVAEVFTEQENIMGTWLPKVTDVRIEVRDYALLGKPHWVDRLVVYLRQALRLKVEIEIAKRRVALLAQAVRTITQRVNLFDKVLIPKTIANIKKIRIYLSDAERAAVVTAKIAKQKKS</sequence>
<reference evidence="4 5" key="1">
    <citation type="submission" date="2016-10" db="EMBL/GenBank/DDBJ databases">
        <authorList>
            <person name="de Groot N.N."/>
        </authorList>
    </citation>
    <scope>NUCLEOTIDE SEQUENCE [LARGE SCALE GENOMIC DNA]</scope>
    <source>
        <strain evidence="4">MBHS1</strain>
    </source>
</reference>
<keyword evidence="2" id="KW-0813">Transport</keyword>
<dbReference type="NCBIfam" id="TIGR00309">
    <property type="entry name" value="V_ATPase_subD"/>
    <property type="match status" value="1"/>
</dbReference>
<dbReference type="Gene3D" id="1.10.287.3240">
    <property type="match status" value="1"/>
</dbReference>
<protein>
    <submittedName>
        <fullName evidence="4">V-type ATP synthase subunit D</fullName>
    </submittedName>
</protein>
<dbReference type="Proteomes" id="UP000236724">
    <property type="component" value="Unassembled WGS sequence"/>
</dbReference>
<proteinExistence type="inferred from homology"/>
<comment type="similarity">
    <text evidence="1">Belongs to the V-ATPase D subunit family.</text>
</comment>
<accession>A0A1H6F670</accession>
<dbReference type="Pfam" id="PF01813">
    <property type="entry name" value="ATP-synt_D"/>
    <property type="match status" value="1"/>
</dbReference>
<dbReference type="InterPro" id="IPR002699">
    <property type="entry name" value="V_ATPase_D"/>
</dbReference>
<dbReference type="AlphaFoldDB" id="A0A1H6F670"/>
<keyword evidence="3" id="KW-0406">Ion transport</keyword>
<dbReference type="NCBIfam" id="NF002565">
    <property type="entry name" value="PRK02195.1"/>
    <property type="match status" value="1"/>
</dbReference>
<evidence type="ECO:0000256" key="3">
    <source>
        <dbReference type="ARBA" id="ARBA00023065"/>
    </source>
</evidence>
<evidence type="ECO:0000256" key="2">
    <source>
        <dbReference type="ARBA" id="ARBA00022448"/>
    </source>
</evidence>